<organism evidence="2 3">
    <name type="scientific">Paenibacillus roseus</name>
    <dbReference type="NCBI Taxonomy" id="2798579"/>
    <lineage>
        <taxon>Bacteria</taxon>
        <taxon>Bacillati</taxon>
        <taxon>Bacillota</taxon>
        <taxon>Bacilli</taxon>
        <taxon>Bacillales</taxon>
        <taxon>Paenibacillaceae</taxon>
        <taxon>Paenibacillus</taxon>
    </lineage>
</organism>
<dbReference type="InterPro" id="IPR036388">
    <property type="entry name" value="WH-like_DNA-bd_sf"/>
</dbReference>
<dbReference type="Proteomes" id="UP000640274">
    <property type="component" value="Unassembled WGS sequence"/>
</dbReference>
<evidence type="ECO:0000313" key="3">
    <source>
        <dbReference type="Proteomes" id="UP000640274"/>
    </source>
</evidence>
<keyword evidence="3" id="KW-1185">Reference proteome</keyword>
<feature type="domain" description="RNA polymerase sigma-70 ECF-like HTH" evidence="1">
    <location>
        <begin position="65"/>
        <end position="195"/>
    </location>
</feature>
<dbReference type="InterPro" id="IPR053812">
    <property type="entry name" value="HTH_Sigma70_ECF-like"/>
</dbReference>
<reference evidence="2" key="1">
    <citation type="submission" date="2020-12" db="EMBL/GenBank/DDBJ databases">
        <authorList>
            <person name="Huq M.A."/>
        </authorList>
    </citation>
    <scope>NUCLEOTIDE SEQUENCE</scope>
    <source>
        <strain evidence="2">MAHUQ-46</strain>
    </source>
</reference>
<gene>
    <name evidence="2" type="ORF">JFN88_03670</name>
</gene>
<name>A0A934IW67_9BACL</name>
<dbReference type="Gene3D" id="1.10.10.10">
    <property type="entry name" value="Winged helix-like DNA-binding domain superfamily/Winged helix DNA-binding domain"/>
    <property type="match status" value="1"/>
</dbReference>
<comment type="caution">
    <text evidence="2">The sequence shown here is derived from an EMBL/GenBank/DDBJ whole genome shotgun (WGS) entry which is preliminary data.</text>
</comment>
<sequence>MADKPYFEEQVVNQLKGYKRLASRIAMLEKQPVGMGISVSRGPENDRLQALHRKLKDMPSYMYLSQKEQDLELTAHAYLENYTTGTLSQLREVRRASGVDEEDQGKLNDIARRVAKVLEARRGDGDSYEGYEGALRRLDEIKELQEQKERIDGALELLATYKPDYTKLLKLRFIEGMSVEEVSAQLLIVRKTFSRWKPKAIEEYAELAGLSR</sequence>
<evidence type="ECO:0000313" key="2">
    <source>
        <dbReference type="EMBL" id="MBJ6360421.1"/>
    </source>
</evidence>
<evidence type="ECO:0000259" key="1">
    <source>
        <dbReference type="Pfam" id="PF07638"/>
    </source>
</evidence>
<dbReference type="Pfam" id="PF07638">
    <property type="entry name" value="Sigma70_ECF"/>
    <property type="match status" value="1"/>
</dbReference>
<protein>
    <submittedName>
        <fullName evidence="2">Sigma-70 family RNA polymerase sigma factor</fullName>
    </submittedName>
</protein>
<accession>A0A934IW67</accession>
<proteinExistence type="predicted"/>
<dbReference type="EMBL" id="JAELUP010000008">
    <property type="protein sequence ID" value="MBJ6360421.1"/>
    <property type="molecule type" value="Genomic_DNA"/>
</dbReference>
<dbReference type="AlphaFoldDB" id="A0A934IW67"/>
<dbReference type="RefSeq" id="WP_199017965.1">
    <property type="nucleotide sequence ID" value="NZ_JAELUP010000008.1"/>
</dbReference>